<dbReference type="Proteomes" id="UP000886800">
    <property type="component" value="Unassembled WGS sequence"/>
</dbReference>
<reference evidence="1" key="2">
    <citation type="submission" date="2021-04" db="EMBL/GenBank/DDBJ databases">
        <authorList>
            <person name="Gilroy R."/>
        </authorList>
    </citation>
    <scope>NUCLEOTIDE SEQUENCE</scope>
    <source>
        <strain evidence="1">CHK188-5543</strain>
    </source>
</reference>
<protein>
    <submittedName>
        <fullName evidence="1">Uncharacterized protein</fullName>
    </submittedName>
</protein>
<gene>
    <name evidence="1" type="ORF">H9736_06445</name>
</gene>
<organism evidence="1 2">
    <name type="scientific">Candidatus Anaerotruncus excrementipullorum</name>
    <dbReference type="NCBI Taxonomy" id="2838465"/>
    <lineage>
        <taxon>Bacteria</taxon>
        <taxon>Bacillati</taxon>
        <taxon>Bacillota</taxon>
        <taxon>Clostridia</taxon>
        <taxon>Eubacteriales</taxon>
        <taxon>Oscillospiraceae</taxon>
        <taxon>Anaerotruncus</taxon>
    </lineage>
</organism>
<evidence type="ECO:0000313" key="1">
    <source>
        <dbReference type="EMBL" id="HIX65875.1"/>
    </source>
</evidence>
<sequence>MIRLVFDSLSIPFQRGSLYQTAWVSFLILYRNCAAPSCFDWVAAFFVIQKRVKQQHSWNRSAKTVSFNQPVNPNIPLPRIQLLSDPRSNFQERLCFYDYLGRMETDLRRLAYGLIRGDTPGELQTRYHWRRSYLLWLFHRLQLEMEVYQTS</sequence>
<accession>A0A9D2B788</accession>
<reference evidence="1" key="1">
    <citation type="journal article" date="2021" name="PeerJ">
        <title>Extensive microbial diversity within the chicken gut microbiome revealed by metagenomics and culture.</title>
        <authorList>
            <person name="Gilroy R."/>
            <person name="Ravi A."/>
            <person name="Getino M."/>
            <person name="Pursley I."/>
            <person name="Horton D.L."/>
            <person name="Alikhan N.F."/>
            <person name="Baker D."/>
            <person name="Gharbi K."/>
            <person name="Hall N."/>
            <person name="Watson M."/>
            <person name="Adriaenssens E.M."/>
            <person name="Foster-Nyarko E."/>
            <person name="Jarju S."/>
            <person name="Secka A."/>
            <person name="Antonio M."/>
            <person name="Oren A."/>
            <person name="Chaudhuri R.R."/>
            <person name="La Ragione R."/>
            <person name="Hildebrand F."/>
            <person name="Pallen M.J."/>
        </authorList>
    </citation>
    <scope>NUCLEOTIDE SEQUENCE</scope>
    <source>
        <strain evidence="1">CHK188-5543</strain>
    </source>
</reference>
<proteinExistence type="predicted"/>
<evidence type="ECO:0000313" key="2">
    <source>
        <dbReference type="Proteomes" id="UP000886800"/>
    </source>
</evidence>
<dbReference type="AlphaFoldDB" id="A0A9D2B788"/>
<comment type="caution">
    <text evidence="1">The sequence shown here is derived from an EMBL/GenBank/DDBJ whole genome shotgun (WGS) entry which is preliminary data.</text>
</comment>
<name>A0A9D2B788_9FIRM</name>
<dbReference type="EMBL" id="DXES01000140">
    <property type="protein sequence ID" value="HIX65875.1"/>
    <property type="molecule type" value="Genomic_DNA"/>
</dbReference>